<sequence>MTVKFQENYLTIREISETAANYLLDEGSLLSESLYSNRLQASGGAEKKLQDIKARLDAANALFLKRRYREAIDTYKTAQALIYKLLHPRFPGPVARRPEAVFPLDRMLFNPLLMAGLDLIESLPLTDYSDKFGPVFTEVPEVRSRLAVYEGLGVQSADEQLQSAKSASELGISYAARGQWNRSEYYFKLAMEHAARADSEDAKSAYGAAANNLAAVYINKDQTEEAHHLLNQANRIFVEHDDVVGQAQYYFNMAAAYVKQGAQGRAAELLKQGEQLVKQAQGLVPENVPIRAVLSQTVTADQLSVGDKLSIEPRTLSDMHTAQGLAITFRMPGKGGGWIKQRVESRATAAEKEFTKTLATTIGKEQLRLEWKSGDVPPADPIHAIYKSRIDYADIRRIRWHDDIITDFSIQLPHLYFYVLPTALGDCYHALGDYETAQSYYLNAANYEYINLAFELPSLWLKLATNVLHWGDLLYKNDDFAKAAEIYRLVANAPGAASPINPDSPLYKAEKLAVTGAKVQAMLVEYEASGSIGAMNPQLAIVVLTIRNRLAQIAANLDFLGMANIVPIWTFDYLQNVARYFAQQAIQAERGFIEFYDRGENESLTRQQLEQASSIASAELELAKQQREAAEMEVKVYEAGRDYAAVRAANAQQNFNDYSAMSWERIGLQTSIAWYSSQNPWELENGIDGGSQHIHEVIAEKTKRSQIITRDYELAAMQRQQAEMAKAQAMAQAQLNASAAQLDVAKQNEVIAGLRKQAAKDNLEAFENQFFSEDVWYQMGLFMRGISASYFNMALRSARLMQRAYNFENDMNRHFIKSDYASQSVKGMLAADALMLDIDSFTYDAIVHVQRKRVPVKQTISLMDRYPFLFETAFRQTGRMAFETRVEDFDLAFPGTFARRIESVEVEIVGVLPTSGVRGTLTNGGVSRYRTADINELKFRIQPKETLLLSEYRLREDSFIFPSDGRTLKIFEGAGVASSWVLDIPRSSNDLDYYSISDIRITFYYNANYDAALAEDVKAELAAIAAANLRQRSLPLRWTYPDAFFHFQDTGVLDFTLDQTDFPFQEESPQLRNLSLLLLTEEGVDPSGWTIRLSVPSHHETLAASPNAQGEIVVSAGHPWEPLAAGSSIGSYRVEIVAADNPALVVDGKLKLDQIRNIVLLTEYEFTPRV</sequence>
<accession>A0ABS7D6G4</accession>
<keyword evidence="1" id="KW-0175">Coiled coil</keyword>
<protein>
    <recommendedName>
        <fullName evidence="2">Tc toxin complex TcA C-terminal TcB-binding domain-containing protein</fullName>
    </recommendedName>
</protein>
<reference evidence="3 4" key="1">
    <citation type="submission" date="2021-07" db="EMBL/GenBank/DDBJ databases">
        <title>Paenibacillus radiodurans sp. nov., isolated from the southeastern edge of Tengger Desert.</title>
        <authorList>
            <person name="Zhang G."/>
        </authorList>
    </citation>
    <scope>NUCLEOTIDE SEQUENCE [LARGE SCALE GENOMIC DNA]</scope>
    <source>
        <strain evidence="3 4">DT7-4</strain>
    </source>
</reference>
<dbReference type="RefSeq" id="WP_219872611.1">
    <property type="nucleotide sequence ID" value="NZ_JAHZIJ010000006.1"/>
</dbReference>
<proteinExistence type="predicted"/>
<evidence type="ECO:0000313" key="3">
    <source>
        <dbReference type="EMBL" id="MBW7475378.1"/>
    </source>
</evidence>
<dbReference type="Pfam" id="PF18276">
    <property type="entry name" value="TcA_TcB_BD"/>
    <property type="match status" value="1"/>
</dbReference>
<comment type="caution">
    <text evidence="3">The sequence shown here is derived from an EMBL/GenBank/DDBJ whole genome shotgun (WGS) entry which is preliminary data.</text>
</comment>
<evidence type="ECO:0000259" key="2">
    <source>
        <dbReference type="Pfam" id="PF18276"/>
    </source>
</evidence>
<feature type="domain" description="Tc toxin complex TcA C-terminal TcB-binding" evidence="2">
    <location>
        <begin position="734"/>
        <end position="1007"/>
    </location>
</feature>
<feature type="coiled-coil region" evidence="1">
    <location>
        <begin position="606"/>
        <end position="640"/>
    </location>
</feature>
<name>A0ABS7D6G4_9BACL</name>
<evidence type="ECO:0000256" key="1">
    <source>
        <dbReference type="SAM" id="Coils"/>
    </source>
</evidence>
<keyword evidence="4" id="KW-1185">Reference proteome</keyword>
<dbReference type="InterPro" id="IPR011990">
    <property type="entry name" value="TPR-like_helical_dom_sf"/>
</dbReference>
<dbReference type="SMART" id="SM00028">
    <property type="entry name" value="TPR"/>
    <property type="match status" value="5"/>
</dbReference>
<gene>
    <name evidence="3" type="ORF">K0T92_11515</name>
</gene>
<dbReference type="EMBL" id="JAHZIJ010000006">
    <property type="protein sequence ID" value="MBW7475378.1"/>
    <property type="molecule type" value="Genomic_DNA"/>
</dbReference>
<evidence type="ECO:0000313" key="4">
    <source>
        <dbReference type="Proteomes" id="UP000812277"/>
    </source>
</evidence>
<dbReference type="InterPro" id="IPR019734">
    <property type="entry name" value="TPR_rpt"/>
</dbReference>
<dbReference type="InterPro" id="IPR040840">
    <property type="entry name" value="TcA_TcB_BD"/>
</dbReference>
<dbReference type="Proteomes" id="UP000812277">
    <property type="component" value="Unassembled WGS sequence"/>
</dbReference>
<dbReference type="Gene3D" id="1.25.40.10">
    <property type="entry name" value="Tetratricopeptide repeat domain"/>
    <property type="match status" value="1"/>
</dbReference>
<dbReference type="SUPFAM" id="SSF48452">
    <property type="entry name" value="TPR-like"/>
    <property type="match status" value="1"/>
</dbReference>
<organism evidence="3 4">
    <name type="scientific">Paenibacillus oenotherae</name>
    <dbReference type="NCBI Taxonomy" id="1435645"/>
    <lineage>
        <taxon>Bacteria</taxon>
        <taxon>Bacillati</taxon>
        <taxon>Bacillota</taxon>
        <taxon>Bacilli</taxon>
        <taxon>Bacillales</taxon>
        <taxon>Paenibacillaceae</taxon>
        <taxon>Paenibacillus</taxon>
    </lineage>
</organism>